<accession>A0A7S9HBS7</accession>
<protein>
    <recommendedName>
        <fullName evidence="3">Heme oxygenase</fullName>
    </recommendedName>
</protein>
<evidence type="ECO:0008006" key="3">
    <source>
        <dbReference type="Google" id="ProtNLM"/>
    </source>
</evidence>
<evidence type="ECO:0000313" key="1">
    <source>
        <dbReference type="EMBL" id="QPG04536.1"/>
    </source>
</evidence>
<dbReference type="SUPFAM" id="SSF48613">
    <property type="entry name" value="Heme oxygenase-like"/>
    <property type="match status" value="1"/>
</dbReference>
<keyword evidence="2" id="KW-1185">Reference proteome</keyword>
<dbReference type="Proteomes" id="UP000595095">
    <property type="component" value="Chromosome"/>
</dbReference>
<dbReference type="InterPro" id="IPR016084">
    <property type="entry name" value="Haem_Oase-like_multi-hlx"/>
</dbReference>
<gene>
    <name evidence="1" type="ORF">IT774_09800</name>
</gene>
<dbReference type="AlphaFoldDB" id="A0A7S9HBS7"/>
<organism evidence="1 2">
    <name type="scientific">Salinimonas marina</name>
    <dbReference type="NCBI Taxonomy" id="2785918"/>
    <lineage>
        <taxon>Bacteria</taxon>
        <taxon>Pseudomonadati</taxon>
        <taxon>Pseudomonadota</taxon>
        <taxon>Gammaproteobacteria</taxon>
        <taxon>Alteromonadales</taxon>
        <taxon>Alteromonadaceae</taxon>
        <taxon>Alteromonas/Salinimonas group</taxon>
        <taxon>Salinimonas</taxon>
    </lineage>
</organism>
<dbReference type="Gene3D" id="1.20.910.10">
    <property type="entry name" value="Heme oxygenase-like"/>
    <property type="match status" value="1"/>
</dbReference>
<reference evidence="1 2" key="1">
    <citation type="submission" date="2020-11" db="EMBL/GenBank/DDBJ databases">
        <title>Complete genome sequence for Salinimonas sp. strain G2-b.</title>
        <authorList>
            <person name="Park S.-J."/>
        </authorList>
    </citation>
    <scope>NUCLEOTIDE SEQUENCE [LARGE SCALE GENOMIC DNA]</scope>
    <source>
        <strain evidence="1 2">G2-b</strain>
    </source>
</reference>
<dbReference type="RefSeq" id="WP_195809630.1">
    <property type="nucleotide sequence ID" value="NZ_CP064795.1"/>
</dbReference>
<proteinExistence type="predicted"/>
<name>A0A7S9HBS7_9ALTE</name>
<evidence type="ECO:0000313" key="2">
    <source>
        <dbReference type="Proteomes" id="UP000595095"/>
    </source>
</evidence>
<dbReference type="KEGG" id="smaa:IT774_09800"/>
<sequence>MILASFHQYVAQKMQQNPHNENLNDLLQPSIIVEAISTDLALLGIKSPALRFDAGLASDNMADMVAAAYVWMGSSMGAKVLHHWLQQHDYQHLPTHYYAHMRTLGRQWRTFMQQADLLAQQHHISQQRCVNSANALFNELIAGAGRCAPGEE</sequence>
<dbReference type="EMBL" id="CP064795">
    <property type="protein sequence ID" value="QPG04536.1"/>
    <property type="molecule type" value="Genomic_DNA"/>
</dbReference>